<dbReference type="PANTHER" id="PTHR30069:SF29">
    <property type="entry name" value="HEMOGLOBIN AND HEMOGLOBIN-HAPTOGLOBIN-BINDING PROTEIN 1-RELATED"/>
    <property type="match status" value="1"/>
</dbReference>
<dbReference type="SUPFAM" id="SSF56935">
    <property type="entry name" value="Porins"/>
    <property type="match status" value="1"/>
</dbReference>
<keyword evidence="6 11" id="KW-0798">TonB box</keyword>
<dbReference type="PANTHER" id="PTHR30069">
    <property type="entry name" value="TONB-DEPENDENT OUTER MEMBRANE RECEPTOR"/>
    <property type="match status" value="1"/>
</dbReference>
<dbReference type="InterPro" id="IPR012910">
    <property type="entry name" value="Plug_dom"/>
</dbReference>
<evidence type="ECO:0000256" key="10">
    <source>
        <dbReference type="PROSITE-ProRule" id="PRU01360"/>
    </source>
</evidence>
<evidence type="ECO:0000256" key="9">
    <source>
        <dbReference type="ARBA" id="ARBA00023237"/>
    </source>
</evidence>
<dbReference type="Pfam" id="PF07715">
    <property type="entry name" value="Plug"/>
    <property type="match status" value="1"/>
</dbReference>
<dbReference type="InterPro" id="IPR039426">
    <property type="entry name" value="TonB-dep_rcpt-like"/>
</dbReference>
<evidence type="ECO:0000256" key="12">
    <source>
        <dbReference type="SAM" id="MobiDB-lite"/>
    </source>
</evidence>
<dbReference type="GO" id="GO:0015344">
    <property type="term" value="F:siderophore uptake transmembrane transporter activity"/>
    <property type="evidence" value="ECO:0007669"/>
    <property type="project" value="TreeGrafter"/>
</dbReference>
<comment type="caution">
    <text evidence="16">The sequence shown here is derived from an EMBL/GenBank/DDBJ whole genome shotgun (WGS) entry which is preliminary data.</text>
</comment>
<accession>A0A9Q2FK83</accession>
<evidence type="ECO:0000256" key="3">
    <source>
        <dbReference type="ARBA" id="ARBA00022452"/>
    </source>
</evidence>
<feature type="signal peptide" evidence="13">
    <location>
        <begin position="1"/>
        <end position="49"/>
    </location>
</feature>
<keyword evidence="8 16" id="KW-0675">Receptor</keyword>
<keyword evidence="2 10" id="KW-0813">Transport</keyword>
<comment type="similarity">
    <text evidence="10 11">Belongs to the TonB-dependent receptor family.</text>
</comment>
<dbReference type="InterPro" id="IPR036942">
    <property type="entry name" value="Beta-barrel_TonB_sf"/>
</dbReference>
<dbReference type="RefSeq" id="WP_061932056.1">
    <property type="nucleotide sequence ID" value="NZ_JABCQN010000002.1"/>
</dbReference>
<evidence type="ECO:0000256" key="11">
    <source>
        <dbReference type="RuleBase" id="RU003357"/>
    </source>
</evidence>
<keyword evidence="3 10" id="KW-1134">Transmembrane beta strand</keyword>
<evidence type="ECO:0000256" key="5">
    <source>
        <dbReference type="ARBA" id="ARBA00022729"/>
    </source>
</evidence>
<evidence type="ECO:0000256" key="8">
    <source>
        <dbReference type="ARBA" id="ARBA00023170"/>
    </source>
</evidence>
<feature type="region of interest" description="Disordered" evidence="12">
    <location>
        <begin position="50"/>
        <end position="88"/>
    </location>
</feature>
<reference evidence="16" key="2">
    <citation type="submission" date="2020-11" db="EMBL/GenBank/DDBJ databases">
        <title>Description of novel Gluconobacter species.</title>
        <authorList>
            <person name="Cleenwerck I."/>
            <person name="Cnockaert M."/>
            <person name="Borremans W."/>
            <person name="Wieme A.D."/>
            <person name="De Vuyst L."/>
            <person name="Vandamme P."/>
        </authorList>
    </citation>
    <scope>NUCLEOTIDE SEQUENCE</scope>
    <source>
        <strain evidence="16">R71697</strain>
    </source>
</reference>
<reference evidence="16" key="1">
    <citation type="submission" date="2020-04" db="EMBL/GenBank/DDBJ databases">
        <authorList>
            <person name="Sombolestani A."/>
        </authorList>
    </citation>
    <scope>NUCLEOTIDE SEQUENCE</scope>
    <source>
        <strain evidence="16">R71697</strain>
    </source>
</reference>
<organism evidence="16 17">
    <name type="scientific">Gluconobacter japonicus</name>
    <dbReference type="NCBI Taxonomy" id="376620"/>
    <lineage>
        <taxon>Bacteria</taxon>
        <taxon>Pseudomonadati</taxon>
        <taxon>Pseudomonadota</taxon>
        <taxon>Alphaproteobacteria</taxon>
        <taxon>Acetobacterales</taxon>
        <taxon>Acetobacteraceae</taxon>
        <taxon>Gluconobacter</taxon>
    </lineage>
</organism>
<keyword evidence="7 10" id="KW-0472">Membrane</keyword>
<proteinExistence type="inferred from homology"/>
<evidence type="ECO:0000313" key="17">
    <source>
        <dbReference type="Proteomes" id="UP000661006"/>
    </source>
</evidence>
<feature type="domain" description="TonB-dependent receptor-like beta-barrel" evidence="14">
    <location>
        <begin position="296"/>
        <end position="772"/>
    </location>
</feature>
<evidence type="ECO:0000256" key="4">
    <source>
        <dbReference type="ARBA" id="ARBA00022692"/>
    </source>
</evidence>
<evidence type="ECO:0000259" key="15">
    <source>
        <dbReference type="Pfam" id="PF07715"/>
    </source>
</evidence>
<evidence type="ECO:0000259" key="14">
    <source>
        <dbReference type="Pfam" id="PF00593"/>
    </source>
</evidence>
<evidence type="ECO:0000313" key="16">
    <source>
        <dbReference type="EMBL" id="MBF0870428.1"/>
    </source>
</evidence>
<dbReference type="InterPro" id="IPR037066">
    <property type="entry name" value="Plug_dom_sf"/>
</dbReference>
<evidence type="ECO:0000256" key="1">
    <source>
        <dbReference type="ARBA" id="ARBA00004571"/>
    </source>
</evidence>
<dbReference type="GeneID" id="81474256"/>
<keyword evidence="9 10" id="KW-0998">Cell outer membrane</keyword>
<evidence type="ECO:0000256" key="7">
    <source>
        <dbReference type="ARBA" id="ARBA00023136"/>
    </source>
</evidence>
<dbReference type="GO" id="GO:0009279">
    <property type="term" value="C:cell outer membrane"/>
    <property type="evidence" value="ECO:0007669"/>
    <property type="project" value="UniProtKB-SubCell"/>
</dbReference>
<gene>
    <name evidence="16" type="ORF">HKD32_06070</name>
</gene>
<feature type="chain" id="PRO_5040462654" evidence="13">
    <location>
        <begin position="50"/>
        <end position="823"/>
    </location>
</feature>
<keyword evidence="4 10" id="KW-0812">Transmembrane</keyword>
<dbReference type="GO" id="GO:0044718">
    <property type="term" value="P:siderophore transmembrane transport"/>
    <property type="evidence" value="ECO:0007669"/>
    <property type="project" value="TreeGrafter"/>
</dbReference>
<dbReference type="Gene3D" id="2.40.170.20">
    <property type="entry name" value="TonB-dependent receptor, beta-barrel domain"/>
    <property type="match status" value="1"/>
</dbReference>
<dbReference type="EMBL" id="JABCQN010000002">
    <property type="protein sequence ID" value="MBF0870428.1"/>
    <property type="molecule type" value="Genomic_DNA"/>
</dbReference>
<comment type="subcellular location">
    <subcellularLocation>
        <location evidence="1 10">Cell outer membrane</location>
        <topology evidence="1 10">Multi-pass membrane protein</topology>
    </subcellularLocation>
</comment>
<protein>
    <submittedName>
        <fullName evidence="16">TonB-dependent receptor</fullName>
    </submittedName>
</protein>
<evidence type="ECO:0000256" key="6">
    <source>
        <dbReference type="ARBA" id="ARBA00023077"/>
    </source>
</evidence>
<name>A0A9Q2FK83_GLUJA</name>
<feature type="domain" description="TonB-dependent receptor plug" evidence="15">
    <location>
        <begin position="92"/>
        <end position="190"/>
    </location>
</feature>
<dbReference type="InterPro" id="IPR000531">
    <property type="entry name" value="Beta-barrel_TonB"/>
</dbReference>
<dbReference type="PROSITE" id="PS52016">
    <property type="entry name" value="TONB_DEPENDENT_REC_3"/>
    <property type="match status" value="1"/>
</dbReference>
<dbReference type="AlphaFoldDB" id="A0A9Q2FK83"/>
<dbReference type="Pfam" id="PF00593">
    <property type="entry name" value="TonB_dep_Rec_b-barrel"/>
    <property type="match status" value="1"/>
</dbReference>
<dbReference type="Proteomes" id="UP000661006">
    <property type="component" value="Unassembled WGS sequence"/>
</dbReference>
<evidence type="ECO:0000256" key="2">
    <source>
        <dbReference type="ARBA" id="ARBA00022448"/>
    </source>
</evidence>
<sequence>MPSCASFSLRSRRSGTSVPLNALFGQGKKALAAATFLSGLSVLIPAAHAATAPTTEPTRHKPHNTRAVEAGKESISVTGTRHQPGGGMMRAETAARSIQTVTQNYIEMQSPTSSPLDLISNLPSVNITTPDPSGNEGGSMQSRGLYDNDIGILLNGMPIANGGTSSASNFIQNYIDSNNISSESMSPGSISVEDPLTSAGAGALSITTRAPSKKFGGLISGSYGSFNRTRGFLRIDSGEIGHTGITSYASFSNTHSDAWRGSGDSDRKHMDFRAQKLIGNRSSIDLFAGYNHSEYYLNRYPTLANFQNDKHGRPVSTPLNYTAEFNAVSPGNYYGVRGTDKDQFYISAPMKFALNNTFTLNISPYYERSDITLNSASRMQEGRTYAGTALQRVDLNGDGRISTSTRAAVSTNSMSVTQQGGIVAALGWHSENNDGQIGYWHEEYRYSLRTPLSKMNQTTGAQPSDTDKSAYYRTTSGSIYYSVDYLGSYSLNSGFLEDTVHLLNHKMSVTGGIKVTSMTLESQDYLPSTASHSNHTYVSPTPRFSWSYNFAPHHQFYINAEGDFRAPSPINLISRYSTSSGVMTTSGANVKPQYSIKEELGYRYNDDLFLADISFFNMNVSNRLLSTTVFSNDVQVSQTMNAGGETIRGVDVMLSTRPLFHRFRPYFAFEYLHTTMDNNLQTTADDGSVDYLRTKGKTAVMSPKFSGSVGLTYNEGPFFLNASVHYTSKQASSFMNDQYMPSYFSDSLTLGYHLPKFFIAQSPTFKLNFTNLTGQYKLGGVYYFANNARATTGVYGHKISADANPTYYIMPPFAMIGTLSTAF</sequence>
<keyword evidence="5 13" id="KW-0732">Signal</keyword>
<dbReference type="Gene3D" id="2.170.130.10">
    <property type="entry name" value="TonB-dependent receptor, plug domain"/>
    <property type="match status" value="1"/>
</dbReference>
<evidence type="ECO:0000256" key="13">
    <source>
        <dbReference type="SAM" id="SignalP"/>
    </source>
</evidence>